<dbReference type="Pfam" id="PF00501">
    <property type="entry name" value="AMP-binding"/>
    <property type="match status" value="2"/>
</dbReference>
<keyword evidence="7" id="KW-1185">Reference proteome</keyword>
<dbReference type="PROSITE" id="PS50075">
    <property type="entry name" value="CARRIER"/>
    <property type="match status" value="1"/>
</dbReference>
<evidence type="ECO:0000313" key="7">
    <source>
        <dbReference type="Proteomes" id="UP000198959"/>
    </source>
</evidence>
<dbReference type="FunFam" id="3.40.50.12780:FF:000012">
    <property type="entry name" value="Non-ribosomal peptide synthetase"/>
    <property type="match status" value="1"/>
</dbReference>
<dbReference type="InterPro" id="IPR020845">
    <property type="entry name" value="AMP-binding_CS"/>
</dbReference>
<dbReference type="NCBIfam" id="TIGR01733">
    <property type="entry name" value="AA-adenyl-dom"/>
    <property type="match status" value="1"/>
</dbReference>
<dbReference type="InterPro" id="IPR036736">
    <property type="entry name" value="ACP-like_sf"/>
</dbReference>
<dbReference type="GO" id="GO:0005737">
    <property type="term" value="C:cytoplasm"/>
    <property type="evidence" value="ECO:0007669"/>
    <property type="project" value="TreeGrafter"/>
</dbReference>
<evidence type="ECO:0000256" key="1">
    <source>
        <dbReference type="ARBA" id="ARBA00001957"/>
    </source>
</evidence>
<dbReference type="Pfam" id="PF00668">
    <property type="entry name" value="Condensation"/>
    <property type="match status" value="1"/>
</dbReference>
<feature type="region of interest" description="Disordered" evidence="4">
    <location>
        <begin position="578"/>
        <end position="629"/>
    </location>
</feature>
<feature type="compositionally biased region" description="Pro residues" evidence="4">
    <location>
        <begin position="593"/>
        <end position="608"/>
    </location>
</feature>
<accession>A0A1C6RW10</accession>
<dbReference type="OrthoDB" id="2472181at2"/>
<dbReference type="SMART" id="SM00823">
    <property type="entry name" value="PKS_PP"/>
    <property type="match status" value="1"/>
</dbReference>
<dbReference type="PROSITE" id="PS00455">
    <property type="entry name" value="AMP_BINDING"/>
    <property type="match status" value="1"/>
</dbReference>
<dbReference type="GO" id="GO:0044550">
    <property type="term" value="P:secondary metabolite biosynthetic process"/>
    <property type="evidence" value="ECO:0007669"/>
    <property type="project" value="TreeGrafter"/>
</dbReference>
<protein>
    <submittedName>
        <fullName evidence="6">Amino acid adenylation domain-containing protein</fullName>
    </submittedName>
</protein>
<gene>
    <name evidence="6" type="ORF">GA0074692_1170</name>
</gene>
<dbReference type="GO" id="GO:0031177">
    <property type="term" value="F:phosphopantetheine binding"/>
    <property type="evidence" value="ECO:0007669"/>
    <property type="project" value="InterPro"/>
</dbReference>
<dbReference type="Gene3D" id="1.10.1200.10">
    <property type="entry name" value="ACP-like"/>
    <property type="match status" value="1"/>
</dbReference>
<proteinExistence type="predicted"/>
<evidence type="ECO:0000313" key="6">
    <source>
        <dbReference type="EMBL" id="SCL21421.1"/>
    </source>
</evidence>
<feature type="domain" description="Carrier" evidence="5">
    <location>
        <begin position="1468"/>
        <end position="1543"/>
    </location>
</feature>
<dbReference type="InterPro" id="IPR009081">
    <property type="entry name" value="PP-bd_ACP"/>
</dbReference>
<dbReference type="Pfam" id="PF00550">
    <property type="entry name" value="PP-binding"/>
    <property type="match status" value="1"/>
</dbReference>
<feature type="region of interest" description="Disordered" evidence="4">
    <location>
        <begin position="762"/>
        <end position="788"/>
    </location>
</feature>
<dbReference type="GO" id="GO:0008610">
    <property type="term" value="P:lipid biosynthetic process"/>
    <property type="evidence" value="ECO:0007669"/>
    <property type="project" value="UniProtKB-ARBA"/>
</dbReference>
<dbReference type="SUPFAM" id="SSF56801">
    <property type="entry name" value="Acetyl-CoA synthetase-like"/>
    <property type="match status" value="2"/>
</dbReference>
<evidence type="ECO:0000256" key="2">
    <source>
        <dbReference type="ARBA" id="ARBA00022450"/>
    </source>
</evidence>
<dbReference type="GO" id="GO:0003824">
    <property type="term" value="F:catalytic activity"/>
    <property type="evidence" value="ECO:0007669"/>
    <property type="project" value="InterPro"/>
</dbReference>
<dbReference type="EMBL" id="FMHW01000002">
    <property type="protein sequence ID" value="SCL21421.1"/>
    <property type="molecule type" value="Genomic_DNA"/>
</dbReference>
<feature type="region of interest" description="Disordered" evidence="4">
    <location>
        <begin position="215"/>
        <end position="235"/>
    </location>
</feature>
<reference evidence="7" key="1">
    <citation type="submission" date="2016-06" db="EMBL/GenBank/DDBJ databases">
        <authorList>
            <person name="Varghese N."/>
            <person name="Submissions Spin"/>
        </authorList>
    </citation>
    <scope>NUCLEOTIDE SEQUENCE [LARGE SCALE GENOMIC DNA]</scope>
    <source>
        <strain evidence="7">DSM 43817</strain>
    </source>
</reference>
<organism evidence="6 7">
    <name type="scientific">Micromonospora pallida</name>
    <dbReference type="NCBI Taxonomy" id="145854"/>
    <lineage>
        <taxon>Bacteria</taxon>
        <taxon>Bacillati</taxon>
        <taxon>Actinomycetota</taxon>
        <taxon>Actinomycetes</taxon>
        <taxon>Micromonosporales</taxon>
        <taxon>Micromonosporaceae</taxon>
        <taxon>Micromonospora</taxon>
    </lineage>
</organism>
<feature type="region of interest" description="Disordered" evidence="4">
    <location>
        <begin position="450"/>
        <end position="474"/>
    </location>
</feature>
<dbReference type="PANTHER" id="PTHR45527:SF1">
    <property type="entry name" value="FATTY ACID SYNTHASE"/>
    <property type="match status" value="1"/>
</dbReference>
<keyword evidence="3" id="KW-0597">Phosphoprotein</keyword>
<dbReference type="InterPro" id="IPR020806">
    <property type="entry name" value="PKS_PP-bd"/>
</dbReference>
<dbReference type="Gene3D" id="3.30.559.30">
    <property type="entry name" value="Nonribosomal peptide synthetase, condensation domain"/>
    <property type="match status" value="1"/>
</dbReference>
<dbReference type="RefSeq" id="WP_091640131.1">
    <property type="nucleotide sequence ID" value="NZ_FMHW01000002.1"/>
</dbReference>
<evidence type="ECO:0000256" key="3">
    <source>
        <dbReference type="ARBA" id="ARBA00022553"/>
    </source>
</evidence>
<dbReference type="InterPro" id="IPR001242">
    <property type="entry name" value="Condensation_dom"/>
</dbReference>
<sequence length="1550" mass="163612">MTGGPAIEDIYPLTPLQQTMLFHALAAPHAGQHLQQHVYQVTGPVTATMLRTAFEASLRRHTALRTGFVWQDVSRPVQVVWADVPLPWQAEDLRGADTATVEARLDRILAAHRAAGFDLTVPPLLRVAALRTGEDRLLVAVTDHHLILDGWSEALLSGELAERLRAAVSGRPARLPEAPPFGQYVRWLAGRPGDESVGYWRSRLRDLRVPTPLGVDRHGRFTPPEAGVDDRRQESTWSDPELSERLLRLRQRGILPATLAHAAWALLLARYGGRDDITFGVTLAGRGASLPAMDTRVGMYANTLPLRLAVRWDMPVGRWLTEVQQGLSELSRHEHSPHPLVQAQSGMRRGDALFESVLAFQGFWGRVTGGAGTGAAAEGDVQVTLLRAVEHTSVPLAVSVTLHGDDVWTRLDYDANRFDDDAMSATLRRYQRLTALLAADLDAPLGAVRLPGTAEDGSGRQVGNAAGTPHRDPPDVLSAVRRAADRWPSAVAVRAPDGVCDYAELVRRYTRLAKDIDTDTGDTEPGTTVAILGHPSVDLVVAVLAVLHVHGACWIADPATWDETRLRASGARLLVANGVVTPSGSGPQRGTEAPPPGQEPGTEAPPPGQERGVDTATPGMTGWWAPVGDRDDVRVPVGRPVISTAAAAVADELVLAPGAEVACRLPLPWAPAWSLLAPLTVGGCVLLGPVEPTGPATTIGTPGHWLDLIADGWRGGGAVVVGEPPSAHLRTALAERARHAHLVYAPTPEAGIVSATRLDEEHAAPATPAPDASYAGRASTGARGVPIGRPLPGVRVRLRDATGQPVPDGAPGYLWLDGGSRTGDRVRVRADGTLELLGNDRDGAEATLAGQALGDLPGIAAALVLTDDTGQPRGWFEPVERPGPDPAAVSRLLRQVLPPTLAPAVVTAVERLPRRSDGRWDRAALLTGPHSGSKHDAAPDLGPVRPDQITAVLRWGDGGSADTPPGTIVDLIAANARRCPDATAVDFHGQPTSYAELWHAAGEVARSLAALGVRPGGIVALCLPRGPSMVTAVLGILASGAAYLPVDPALPAERVRFMLTDARIAAGVASTALAGRLSASPAPLLTLDPSRPLSTTSGIGAVAAEPADAAYVLYTSGSTGAPKGVVVPHGAVVDFVTHVNAAYRIRPGDRVLAHAALSFDVSVFDLFAPLTAGATVVLADDDDRLSAQRLQRLLTDRQVTVAELPPALMPSLDPDQLPDLRLVSVGGEPPAGALVDAWQRPHREFWNGYGPTETTVAVTLMRCRRPAHGRVPPIGRPMPNHRAYVLDPELRLVAPGQPGELCVAGPGLAWGYLGRHPLTAERFVPDPFGAPGSRMYRTGDLARWTDDGHLEFLGRLDRQVKIRGFRVELGEVESALCAVPGVTGAVVELGPHDTGAPTLVGYLTGPAVPGLTELRAAAGRLLPYYMLPDQVVHLDEMPLTATGKVDRSRLPAPPPPSVAARRPDPSYDGPAGVGAVLADEIVGPLLAARPAPDDDFFALGGDSLAAAVIVGQVRDRFGVPVSLTEFLAEPTLARLAALVELATADKGKIR</sequence>
<dbReference type="SUPFAM" id="SSF52777">
    <property type="entry name" value="CoA-dependent acyltransferases"/>
    <property type="match status" value="2"/>
</dbReference>
<dbReference type="CDD" id="cd05930">
    <property type="entry name" value="A_NRPS"/>
    <property type="match status" value="1"/>
</dbReference>
<dbReference type="Pfam" id="PF13193">
    <property type="entry name" value="AMP-binding_C"/>
    <property type="match status" value="1"/>
</dbReference>
<dbReference type="InterPro" id="IPR010071">
    <property type="entry name" value="AA_adenyl_dom"/>
</dbReference>
<dbReference type="STRING" id="145854.GA0074692_1170"/>
<dbReference type="InterPro" id="IPR045851">
    <property type="entry name" value="AMP-bd_C_sf"/>
</dbReference>
<comment type="cofactor">
    <cofactor evidence="1">
        <name>pantetheine 4'-phosphate</name>
        <dbReference type="ChEBI" id="CHEBI:47942"/>
    </cofactor>
</comment>
<dbReference type="InterPro" id="IPR000873">
    <property type="entry name" value="AMP-dep_synth/lig_dom"/>
</dbReference>
<dbReference type="InterPro" id="IPR042099">
    <property type="entry name" value="ANL_N_sf"/>
</dbReference>
<name>A0A1C6RW10_9ACTN</name>
<dbReference type="PANTHER" id="PTHR45527">
    <property type="entry name" value="NONRIBOSOMAL PEPTIDE SYNTHETASE"/>
    <property type="match status" value="1"/>
</dbReference>
<keyword evidence="2" id="KW-0596">Phosphopantetheine</keyword>
<evidence type="ECO:0000256" key="4">
    <source>
        <dbReference type="SAM" id="MobiDB-lite"/>
    </source>
</evidence>
<feature type="region of interest" description="Disordered" evidence="4">
    <location>
        <begin position="1444"/>
        <end position="1466"/>
    </location>
</feature>
<dbReference type="FunFam" id="2.30.38.10:FF:000001">
    <property type="entry name" value="Non-ribosomal peptide synthetase PvdI"/>
    <property type="match status" value="1"/>
</dbReference>
<dbReference type="Gene3D" id="3.30.300.30">
    <property type="match status" value="2"/>
</dbReference>
<evidence type="ECO:0000259" key="5">
    <source>
        <dbReference type="PROSITE" id="PS50075"/>
    </source>
</evidence>
<dbReference type="Proteomes" id="UP000198959">
    <property type="component" value="Unassembled WGS sequence"/>
</dbReference>
<dbReference type="Gene3D" id="3.30.559.10">
    <property type="entry name" value="Chloramphenicol acetyltransferase-like domain"/>
    <property type="match status" value="1"/>
</dbReference>
<dbReference type="Gene3D" id="3.40.50.12780">
    <property type="entry name" value="N-terminal domain of ligase-like"/>
    <property type="match status" value="2"/>
</dbReference>
<dbReference type="GO" id="GO:0043041">
    <property type="term" value="P:amino acid activation for nonribosomal peptide biosynthetic process"/>
    <property type="evidence" value="ECO:0007669"/>
    <property type="project" value="TreeGrafter"/>
</dbReference>
<dbReference type="InterPro" id="IPR023213">
    <property type="entry name" value="CAT-like_dom_sf"/>
</dbReference>
<dbReference type="SUPFAM" id="SSF47336">
    <property type="entry name" value="ACP-like"/>
    <property type="match status" value="1"/>
</dbReference>
<dbReference type="InterPro" id="IPR025110">
    <property type="entry name" value="AMP-bd_C"/>
</dbReference>